<evidence type="ECO:0000256" key="8">
    <source>
        <dbReference type="ARBA" id="ARBA00023146"/>
    </source>
</evidence>
<feature type="domain" description="Methionyl/Leucyl tRNA synthetase" evidence="11">
    <location>
        <begin position="176"/>
        <end position="374"/>
    </location>
</feature>
<dbReference type="Gene3D" id="2.170.220.10">
    <property type="match status" value="1"/>
</dbReference>
<keyword evidence="5 10" id="KW-0547">Nucleotide-binding</keyword>
<dbReference type="SUPFAM" id="SSF52374">
    <property type="entry name" value="Nucleotidylyl transferase"/>
    <property type="match status" value="1"/>
</dbReference>
<keyword evidence="4 10" id="KW-0436">Ligase</keyword>
<reference evidence="13" key="1">
    <citation type="submission" date="2017-09" db="EMBL/GenBank/DDBJ databases">
        <title>Depth-based differentiation of microbial function through sediment-hosted aquifers and enrichment of novel symbionts in the deep terrestrial subsurface.</title>
        <authorList>
            <person name="Probst A.J."/>
            <person name="Ladd B."/>
            <person name="Jarett J.K."/>
            <person name="Geller-Mcgrath D.E."/>
            <person name="Sieber C.M.K."/>
            <person name="Emerson J.B."/>
            <person name="Anantharaman K."/>
            <person name="Thomas B.C."/>
            <person name="Malmstrom R."/>
            <person name="Stieglmeier M."/>
            <person name="Klingl A."/>
            <person name="Woyke T."/>
            <person name="Ryan C.M."/>
            <person name="Banfield J.F."/>
        </authorList>
    </citation>
    <scope>NUCLEOTIDE SEQUENCE [LARGE SCALE GENOMIC DNA]</scope>
</reference>
<evidence type="ECO:0000259" key="11">
    <source>
        <dbReference type="Pfam" id="PF09334"/>
    </source>
</evidence>
<evidence type="ECO:0000313" key="13">
    <source>
        <dbReference type="Proteomes" id="UP000228920"/>
    </source>
</evidence>
<dbReference type="NCBIfam" id="TIGR00398">
    <property type="entry name" value="metG"/>
    <property type="match status" value="1"/>
</dbReference>
<protein>
    <recommendedName>
        <fullName evidence="3">Methionine--tRNA ligase</fullName>
        <ecNumber evidence="2">6.1.1.10</ecNumber>
    </recommendedName>
    <alternativeName>
        <fullName evidence="9">Methionyl-tRNA synthetase</fullName>
    </alternativeName>
</protein>
<evidence type="ECO:0000313" key="12">
    <source>
        <dbReference type="EMBL" id="PIZ45112.1"/>
    </source>
</evidence>
<evidence type="ECO:0000256" key="10">
    <source>
        <dbReference type="RuleBase" id="RU363039"/>
    </source>
</evidence>
<accession>A0A2M7TGE8</accession>
<dbReference type="InterPro" id="IPR015413">
    <property type="entry name" value="Methionyl/Leucyl_tRNA_Synth"/>
</dbReference>
<evidence type="ECO:0000256" key="1">
    <source>
        <dbReference type="ARBA" id="ARBA00003314"/>
    </source>
</evidence>
<dbReference type="SUPFAM" id="SSF47323">
    <property type="entry name" value="Anticodon-binding domain of a subclass of class I aminoacyl-tRNA synthetases"/>
    <property type="match status" value="1"/>
</dbReference>
<dbReference type="EMBL" id="PFNL01000148">
    <property type="protein sequence ID" value="PIZ45112.1"/>
    <property type="molecule type" value="Genomic_DNA"/>
</dbReference>
<gene>
    <name evidence="12" type="ORF">COY32_05590</name>
</gene>
<dbReference type="PRINTS" id="PR01041">
    <property type="entry name" value="TRNASYNTHMET"/>
</dbReference>
<sequence length="490" mass="55974">MKIDRGCGDNVHVRYNRDTVAHKILITTAIDYVNDVIHIGHAYQKIVADSLARYYRLFPENEVFFLTGTDEHGSKTEEESKKLGVEPQALVDDISAKDRAQIDSLNISYDRFIRTTDPDHRKVVTDFYNRSLAAGDIYKGSYTGLYCVGCEEFLKEKDLVNGKCPHHPSKEITTLTEENYFFKWSAYTDLLKTYMLSHPEFVQHEARKNEMLSFIEQGIDDIPISRTTVSFGIPVPNDPRHVLYVWFDALINYVTGAPSFWESDDTTIIHLVGKDNVRWHALLWPAMLMSAGYRMPSIVYGHDFFTLNGQKISKSLGNVIRPTDLVAQFGTDAVRYYFLRYGPLRDDVDVTIPEISRVYTADLSHGLGNLVSRVAKMAEKEDLEFDSGVPDIGDVEGFSEFDGYITSFRLDLALEFVWKKIQTLDRYVDHNRVWEQSKDDKKQSLTYLVKGIREITVCLVPFLPETAAKIAAQYNGSKVTSREGMFPRIS</sequence>
<keyword evidence="8 10" id="KW-0030">Aminoacyl-tRNA synthetase</keyword>
<proteinExistence type="inferred from homology"/>
<comment type="function">
    <text evidence="1">Is required not only for elongation of protein synthesis but also for the initiation of all mRNA translation through initiator tRNA(fMet) aminoacylation.</text>
</comment>
<dbReference type="Proteomes" id="UP000228920">
    <property type="component" value="Unassembled WGS sequence"/>
</dbReference>
<dbReference type="AlphaFoldDB" id="A0A2M7TGE8"/>
<name>A0A2M7TGE8_UNCKA</name>
<dbReference type="PANTHER" id="PTHR43326">
    <property type="entry name" value="METHIONYL-TRNA SYNTHETASE"/>
    <property type="match status" value="1"/>
</dbReference>
<evidence type="ECO:0000256" key="2">
    <source>
        <dbReference type="ARBA" id="ARBA00012838"/>
    </source>
</evidence>
<evidence type="ECO:0000256" key="3">
    <source>
        <dbReference type="ARBA" id="ARBA00018753"/>
    </source>
</evidence>
<dbReference type="CDD" id="cd00814">
    <property type="entry name" value="MetRS_core"/>
    <property type="match status" value="1"/>
</dbReference>
<evidence type="ECO:0000256" key="5">
    <source>
        <dbReference type="ARBA" id="ARBA00022741"/>
    </source>
</evidence>
<dbReference type="Pfam" id="PF09334">
    <property type="entry name" value="tRNA-synt_1g"/>
    <property type="match status" value="2"/>
</dbReference>
<dbReference type="InterPro" id="IPR033911">
    <property type="entry name" value="MetRS_core"/>
</dbReference>
<dbReference type="InterPro" id="IPR014729">
    <property type="entry name" value="Rossmann-like_a/b/a_fold"/>
</dbReference>
<dbReference type="InterPro" id="IPR009080">
    <property type="entry name" value="tRNAsynth_Ia_anticodon-bd"/>
</dbReference>
<dbReference type="GO" id="GO:0006431">
    <property type="term" value="P:methionyl-tRNA aminoacylation"/>
    <property type="evidence" value="ECO:0007669"/>
    <property type="project" value="InterPro"/>
</dbReference>
<organism evidence="12 13">
    <name type="scientific">candidate division WWE3 bacterium CG_4_10_14_0_2_um_filter_41_14</name>
    <dbReference type="NCBI Taxonomy" id="1975072"/>
    <lineage>
        <taxon>Bacteria</taxon>
        <taxon>Katanobacteria</taxon>
    </lineage>
</organism>
<dbReference type="InterPro" id="IPR014758">
    <property type="entry name" value="Met-tRNA_synth"/>
</dbReference>
<dbReference type="PANTHER" id="PTHR43326:SF1">
    <property type="entry name" value="METHIONINE--TRNA LIGASE, MITOCHONDRIAL"/>
    <property type="match status" value="1"/>
</dbReference>
<dbReference type="InterPro" id="IPR023457">
    <property type="entry name" value="Met-tRNA_synth_2"/>
</dbReference>
<dbReference type="EC" id="6.1.1.10" evidence="2"/>
<dbReference type="Gene3D" id="3.40.50.620">
    <property type="entry name" value="HUPs"/>
    <property type="match status" value="1"/>
</dbReference>
<dbReference type="FunFam" id="2.170.220.10:FF:000002">
    <property type="entry name" value="Methionine--tRNA ligase"/>
    <property type="match status" value="1"/>
</dbReference>
<dbReference type="GO" id="GO:0005524">
    <property type="term" value="F:ATP binding"/>
    <property type="evidence" value="ECO:0007669"/>
    <property type="project" value="UniProtKB-KW"/>
</dbReference>
<evidence type="ECO:0000256" key="9">
    <source>
        <dbReference type="ARBA" id="ARBA00030904"/>
    </source>
</evidence>
<evidence type="ECO:0000256" key="7">
    <source>
        <dbReference type="ARBA" id="ARBA00022917"/>
    </source>
</evidence>
<evidence type="ECO:0000256" key="4">
    <source>
        <dbReference type="ARBA" id="ARBA00022598"/>
    </source>
</evidence>
<comment type="similarity">
    <text evidence="10">Belongs to the class-I aminoacyl-tRNA synthetase family.</text>
</comment>
<evidence type="ECO:0000256" key="6">
    <source>
        <dbReference type="ARBA" id="ARBA00022840"/>
    </source>
</evidence>
<dbReference type="GO" id="GO:0004825">
    <property type="term" value="F:methionine-tRNA ligase activity"/>
    <property type="evidence" value="ECO:0007669"/>
    <property type="project" value="UniProtKB-EC"/>
</dbReference>
<comment type="caution">
    <text evidence="12">The sequence shown here is derived from an EMBL/GenBank/DDBJ whole genome shotgun (WGS) entry which is preliminary data.</text>
</comment>
<dbReference type="Gene3D" id="1.10.730.10">
    <property type="entry name" value="Isoleucyl-tRNA Synthetase, Domain 1"/>
    <property type="match status" value="1"/>
</dbReference>
<keyword evidence="7 10" id="KW-0648">Protein biosynthesis</keyword>
<keyword evidence="6 10" id="KW-0067">ATP-binding</keyword>
<feature type="domain" description="Methionyl/Leucyl tRNA synthetase" evidence="11">
    <location>
        <begin position="24"/>
        <end position="169"/>
    </location>
</feature>